<accession>A0A9K3N2Q6</accession>
<dbReference type="EMBL" id="MNCJ02000325">
    <property type="protein sequence ID" value="KAF5784894.1"/>
    <property type="molecule type" value="Genomic_DNA"/>
</dbReference>
<proteinExistence type="predicted"/>
<keyword evidence="2" id="KW-1185">Reference proteome</keyword>
<protein>
    <submittedName>
        <fullName evidence="1">Uncharacterized protein</fullName>
    </submittedName>
</protein>
<gene>
    <name evidence="1" type="ORF">HanXRQr2_Chr10g0422221</name>
</gene>
<dbReference type="Gramene" id="mRNA:HanXRQr2_Chr10g0422221">
    <property type="protein sequence ID" value="CDS:HanXRQr2_Chr10g0422221.1"/>
    <property type="gene ID" value="HanXRQr2_Chr10g0422221"/>
</dbReference>
<reference evidence="1" key="1">
    <citation type="journal article" date="2017" name="Nature">
        <title>The sunflower genome provides insights into oil metabolism, flowering and Asterid evolution.</title>
        <authorList>
            <person name="Badouin H."/>
            <person name="Gouzy J."/>
            <person name="Grassa C.J."/>
            <person name="Murat F."/>
            <person name="Staton S.E."/>
            <person name="Cottret L."/>
            <person name="Lelandais-Briere C."/>
            <person name="Owens G.L."/>
            <person name="Carrere S."/>
            <person name="Mayjonade B."/>
            <person name="Legrand L."/>
            <person name="Gill N."/>
            <person name="Kane N.C."/>
            <person name="Bowers J.E."/>
            <person name="Hubner S."/>
            <person name="Bellec A."/>
            <person name="Berard A."/>
            <person name="Berges H."/>
            <person name="Blanchet N."/>
            <person name="Boniface M.C."/>
            <person name="Brunel D."/>
            <person name="Catrice O."/>
            <person name="Chaidir N."/>
            <person name="Claudel C."/>
            <person name="Donnadieu C."/>
            <person name="Faraut T."/>
            <person name="Fievet G."/>
            <person name="Helmstetter N."/>
            <person name="King M."/>
            <person name="Knapp S.J."/>
            <person name="Lai Z."/>
            <person name="Le Paslier M.C."/>
            <person name="Lippi Y."/>
            <person name="Lorenzon L."/>
            <person name="Mandel J.R."/>
            <person name="Marage G."/>
            <person name="Marchand G."/>
            <person name="Marquand E."/>
            <person name="Bret-Mestries E."/>
            <person name="Morien E."/>
            <person name="Nambeesan S."/>
            <person name="Nguyen T."/>
            <person name="Pegot-Espagnet P."/>
            <person name="Pouilly N."/>
            <person name="Raftis F."/>
            <person name="Sallet E."/>
            <person name="Schiex T."/>
            <person name="Thomas J."/>
            <person name="Vandecasteele C."/>
            <person name="Vares D."/>
            <person name="Vear F."/>
            <person name="Vautrin S."/>
            <person name="Crespi M."/>
            <person name="Mangin B."/>
            <person name="Burke J.M."/>
            <person name="Salse J."/>
            <person name="Munos S."/>
            <person name="Vincourt P."/>
            <person name="Rieseberg L.H."/>
            <person name="Langlade N.B."/>
        </authorList>
    </citation>
    <scope>NUCLEOTIDE SEQUENCE</scope>
    <source>
        <tissue evidence="1">Leaves</tissue>
    </source>
</reference>
<comment type="caution">
    <text evidence="1">The sequence shown here is derived from an EMBL/GenBank/DDBJ whole genome shotgun (WGS) entry which is preliminary data.</text>
</comment>
<name>A0A9K3N2Q6_HELAN</name>
<evidence type="ECO:0000313" key="2">
    <source>
        <dbReference type="Proteomes" id="UP000215914"/>
    </source>
</evidence>
<reference evidence="1" key="2">
    <citation type="submission" date="2020-06" db="EMBL/GenBank/DDBJ databases">
        <title>Helianthus annuus Genome sequencing and assembly Release 2.</title>
        <authorList>
            <person name="Gouzy J."/>
            <person name="Langlade N."/>
            <person name="Munos S."/>
        </authorList>
    </citation>
    <scope>NUCLEOTIDE SEQUENCE</scope>
    <source>
        <tissue evidence="1">Leaves</tissue>
    </source>
</reference>
<organism evidence="1 2">
    <name type="scientific">Helianthus annuus</name>
    <name type="common">Common sunflower</name>
    <dbReference type="NCBI Taxonomy" id="4232"/>
    <lineage>
        <taxon>Eukaryota</taxon>
        <taxon>Viridiplantae</taxon>
        <taxon>Streptophyta</taxon>
        <taxon>Embryophyta</taxon>
        <taxon>Tracheophyta</taxon>
        <taxon>Spermatophyta</taxon>
        <taxon>Magnoliopsida</taxon>
        <taxon>eudicotyledons</taxon>
        <taxon>Gunneridae</taxon>
        <taxon>Pentapetalae</taxon>
        <taxon>asterids</taxon>
        <taxon>campanulids</taxon>
        <taxon>Asterales</taxon>
        <taxon>Asteraceae</taxon>
        <taxon>Asteroideae</taxon>
        <taxon>Heliantheae alliance</taxon>
        <taxon>Heliantheae</taxon>
        <taxon>Helianthus</taxon>
    </lineage>
</organism>
<evidence type="ECO:0000313" key="1">
    <source>
        <dbReference type="EMBL" id="KAF5784894.1"/>
    </source>
</evidence>
<dbReference type="AlphaFoldDB" id="A0A9K3N2Q6"/>
<sequence length="52" mass="6074">MGSMEYEKGIEQNFTEDGTTDLKGKRVLRSTTGRWRACYYMLGKCRNIFMIS</sequence>
<dbReference type="Proteomes" id="UP000215914">
    <property type="component" value="Unassembled WGS sequence"/>
</dbReference>